<dbReference type="InterPro" id="IPR003646">
    <property type="entry name" value="SH3-like_bac-type"/>
</dbReference>
<dbReference type="Pfam" id="PF08239">
    <property type="entry name" value="SH3_3"/>
    <property type="match status" value="2"/>
</dbReference>
<dbReference type="CDD" id="cd06583">
    <property type="entry name" value="PGRP"/>
    <property type="match status" value="1"/>
</dbReference>
<dbReference type="PROSITE" id="PS51781">
    <property type="entry name" value="SH3B"/>
    <property type="match status" value="1"/>
</dbReference>
<dbReference type="PANTHER" id="PTHR34408">
    <property type="entry name" value="FAMILY PROTEIN, PUTATIVE-RELATED"/>
    <property type="match status" value="1"/>
</dbReference>
<protein>
    <submittedName>
        <fullName evidence="2">SH3 domain-containing protein</fullName>
    </submittedName>
</protein>
<dbReference type="Proteomes" id="UP001299220">
    <property type="component" value="Unassembled WGS sequence"/>
</dbReference>
<sequence>MELMKSYVTKNECYQVARKITPKGLMLHSVGVPQPSAKVFATSVYNQYMPNGYEVCVHAFLQSDGKVYQTLPWNYEGWHAGGGDKGSANKTHIGVEMCEPDTIEYTGGASFTVSDKAAAQAYVKGCYETAVELFAYLCDLYDLDPLKDGVIVSHAEGYKRGIASGHADPEHLWKGLGMGYTMDGFRRAVKAKMGGTATEPAKPAAPADTSTAVQYTAQVNAQSGLNVRKGPSTSYSVLRALPNGTKVTVTKEQNGWGYIGDGWISLEWVKKIADVAVPAFDPYLFRITCDVLNIRSGPGTNYPVIGQIKDKKRYTIVEERTGPGSAKGWGRLKAGGWVARDWVEKA</sequence>
<dbReference type="PANTHER" id="PTHR34408:SF1">
    <property type="entry name" value="GLYCOSYL HYDROLASE FAMILY 19 DOMAIN-CONTAINING PROTEIN HI_1415"/>
    <property type="match status" value="1"/>
</dbReference>
<dbReference type="InterPro" id="IPR052354">
    <property type="entry name" value="Cell_Wall_Dynamics_Protein"/>
</dbReference>
<dbReference type="SMART" id="SM00287">
    <property type="entry name" value="SH3b"/>
    <property type="match status" value="2"/>
</dbReference>
<keyword evidence="3" id="KW-1185">Reference proteome</keyword>
<evidence type="ECO:0000313" key="2">
    <source>
        <dbReference type="EMBL" id="MCF2652120.1"/>
    </source>
</evidence>
<accession>A0ABS9CMV8</accession>
<dbReference type="Gene3D" id="2.30.30.40">
    <property type="entry name" value="SH3 Domains"/>
    <property type="match status" value="2"/>
</dbReference>
<proteinExistence type="predicted"/>
<dbReference type="InterPro" id="IPR002502">
    <property type="entry name" value="Amidase_domain"/>
</dbReference>
<dbReference type="EMBL" id="JAFBIT010000001">
    <property type="protein sequence ID" value="MCF2652120.1"/>
    <property type="molecule type" value="Genomic_DNA"/>
</dbReference>
<reference evidence="2 3" key="1">
    <citation type="submission" date="2020-12" db="EMBL/GenBank/DDBJ databases">
        <title>Whole genome sequences of gut porcine anaerobes.</title>
        <authorList>
            <person name="Kubasova T."/>
            <person name="Jahodarova E."/>
            <person name="Rychlik I."/>
        </authorList>
    </citation>
    <scope>NUCLEOTIDE SEQUENCE [LARGE SCALE GENOMIC DNA]</scope>
    <source>
        <strain evidence="2 3">An867</strain>
    </source>
</reference>
<gene>
    <name evidence="2" type="ORF">JQM67_05850</name>
</gene>
<dbReference type="SMART" id="SM00644">
    <property type="entry name" value="Ami_2"/>
    <property type="match status" value="1"/>
</dbReference>
<dbReference type="SUPFAM" id="SSF55846">
    <property type="entry name" value="N-acetylmuramoyl-L-alanine amidase-like"/>
    <property type="match status" value="1"/>
</dbReference>
<feature type="domain" description="SH3b" evidence="1">
    <location>
        <begin position="280"/>
        <end position="346"/>
    </location>
</feature>
<evidence type="ECO:0000259" key="1">
    <source>
        <dbReference type="PROSITE" id="PS51781"/>
    </source>
</evidence>
<dbReference type="InterPro" id="IPR036505">
    <property type="entry name" value="Amidase/PGRP_sf"/>
</dbReference>
<comment type="caution">
    <text evidence="2">The sequence shown here is derived from an EMBL/GenBank/DDBJ whole genome shotgun (WGS) entry which is preliminary data.</text>
</comment>
<dbReference type="Gene3D" id="3.40.80.10">
    <property type="entry name" value="Peptidoglycan recognition protein-like"/>
    <property type="match status" value="1"/>
</dbReference>
<evidence type="ECO:0000313" key="3">
    <source>
        <dbReference type="Proteomes" id="UP001299220"/>
    </source>
</evidence>
<dbReference type="RefSeq" id="WP_235323140.1">
    <property type="nucleotide sequence ID" value="NZ_JAFBIT010000001.1"/>
</dbReference>
<organism evidence="2 3">
    <name type="scientific">Anaeromassilibacillus senegalensis</name>
    <dbReference type="NCBI Taxonomy" id="1673717"/>
    <lineage>
        <taxon>Bacteria</taxon>
        <taxon>Bacillati</taxon>
        <taxon>Bacillota</taxon>
        <taxon>Clostridia</taxon>
        <taxon>Eubacteriales</taxon>
        <taxon>Acutalibacteraceae</taxon>
        <taxon>Anaeromassilibacillus</taxon>
    </lineage>
</organism>
<dbReference type="Pfam" id="PF01510">
    <property type="entry name" value="Amidase_2"/>
    <property type="match status" value="1"/>
</dbReference>
<name>A0ABS9CMV8_9FIRM</name>